<sequence>MKFERFTVEERREIVSIYSTMRGSARAVGVLFHMKYPHRPRPCTATVYTIIKKFRETGSVHRGPRRRGRSLITDSATASSLVTNVALHPQNQHAPWLGSRGFPQRLSRESCTAVTSTSTKCTLCQTCRRTQSLFKQPLLNGHGFHHRACLLVRGDDVLKEDGLPDEGVTAPLNELPEPEQVTVALSRWRAGGEVVRPALQSGHENTPAPVLLKPHKDTVEKECTWRDAMPSTQITRRIHLFLYYSPALNQGIL</sequence>
<accession>A0AAD8FR89</accession>
<dbReference type="InterPro" id="IPR032135">
    <property type="entry name" value="DUF4817"/>
</dbReference>
<dbReference type="EMBL" id="JAGXEW010000076">
    <property type="protein sequence ID" value="KAK1149469.1"/>
    <property type="molecule type" value="Genomic_DNA"/>
</dbReference>
<reference evidence="2" key="1">
    <citation type="submission" date="2022-02" db="EMBL/GenBank/DDBJ databases">
        <title>Atlantic sturgeon de novo genome assembly.</title>
        <authorList>
            <person name="Stock M."/>
            <person name="Klopp C."/>
            <person name="Guiguen Y."/>
            <person name="Cabau C."/>
            <person name="Parinello H."/>
            <person name="Santidrian Yebra-Pimentel E."/>
            <person name="Kuhl H."/>
            <person name="Dirks R.P."/>
            <person name="Guessner J."/>
            <person name="Wuertz S."/>
            <person name="Du K."/>
            <person name="Schartl M."/>
        </authorList>
    </citation>
    <scope>NUCLEOTIDE SEQUENCE</scope>
    <source>
        <strain evidence="2">STURGEONOMICS-FGT-2020</strain>
        <tissue evidence="2">Whole blood</tissue>
    </source>
</reference>
<feature type="domain" description="DUF4817" evidence="1">
    <location>
        <begin position="7"/>
        <end position="60"/>
    </location>
</feature>
<evidence type="ECO:0000259" key="1">
    <source>
        <dbReference type="Pfam" id="PF16087"/>
    </source>
</evidence>
<name>A0AAD8FR89_ACIOX</name>
<comment type="caution">
    <text evidence="2">The sequence shown here is derived from an EMBL/GenBank/DDBJ whole genome shotgun (WGS) entry which is preliminary data.</text>
</comment>
<dbReference type="AlphaFoldDB" id="A0AAD8FR89"/>
<evidence type="ECO:0000313" key="2">
    <source>
        <dbReference type="EMBL" id="KAK1149469.1"/>
    </source>
</evidence>
<organism evidence="2 3">
    <name type="scientific">Acipenser oxyrinchus oxyrinchus</name>
    <dbReference type="NCBI Taxonomy" id="40147"/>
    <lineage>
        <taxon>Eukaryota</taxon>
        <taxon>Metazoa</taxon>
        <taxon>Chordata</taxon>
        <taxon>Craniata</taxon>
        <taxon>Vertebrata</taxon>
        <taxon>Euteleostomi</taxon>
        <taxon>Actinopterygii</taxon>
        <taxon>Chondrostei</taxon>
        <taxon>Acipenseriformes</taxon>
        <taxon>Acipenseridae</taxon>
        <taxon>Acipenser</taxon>
    </lineage>
</organism>
<evidence type="ECO:0000313" key="3">
    <source>
        <dbReference type="Proteomes" id="UP001230051"/>
    </source>
</evidence>
<proteinExistence type="predicted"/>
<dbReference type="Proteomes" id="UP001230051">
    <property type="component" value="Unassembled WGS sequence"/>
</dbReference>
<gene>
    <name evidence="2" type="ORF">AOXY_G34739</name>
</gene>
<protein>
    <recommendedName>
        <fullName evidence="1">DUF4817 domain-containing protein</fullName>
    </recommendedName>
</protein>
<dbReference type="Pfam" id="PF16087">
    <property type="entry name" value="DUF4817"/>
    <property type="match status" value="1"/>
</dbReference>
<keyword evidence="3" id="KW-1185">Reference proteome</keyword>